<evidence type="ECO:0000313" key="4">
    <source>
        <dbReference type="Proteomes" id="UP000238081"/>
    </source>
</evidence>
<dbReference type="InterPro" id="IPR022477">
    <property type="entry name" value="Spore_YqfC"/>
</dbReference>
<dbReference type="EMBL" id="LRDH01000107">
    <property type="protein sequence ID" value="PPV14739.1"/>
    <property type="molecule type" value="Genomic_DNA"/>
</dbReference>
<dbReference type="RefSeq" id="WP_024040186.1">
    <property type="nucleotide sequence ID" value="NZ_BKBC01000016.1"/>
</dbReference>
<accession>A0A2S7FB18</accession>
<dbReference type="InterPro" id="IPR022476">
    <property type="entry name" value="Spore_YabP/YqfC"/>
</dbReference>
<dbReference type="Proteomes" id="UP000321089">
    <property type="component" value="Unassembled WGS sequence"/>
</dbReference>
<proteinExistence type="predicted"/>
<protein>
    <submittedName>
        <fullName evidence="1 3">Sporulation protein</fullName>
    </submittedName>
</protein>
<dbReference type="Pfam" id="PF07873">
    <property type="entry name" value="YabP"/>
    <property type="match status" value="1"/>
</dbReference>
<evidence type="ECO:0000313" key="5">
    <source>
        <dbReference type="Proteomes" id="UP000321089"/>
    </source>
</evidence>
<dbReference type="Proteomes" id="UP000238081">
    <property type="component" value="Unassembled WGS sequence"/>
</dbReference>
<comment type="caution">
    <text evidence="3">The sequence shown here is derived from an EMBL/GenBank/DDBJ whole genome shotgun (WGS) entry which is preliminary data.</text>
</comment>
<name>A0A2S7FB18_CLOBU</name>
<dbReference type="EMBL" id="WOFV02000021">
    <property type="protein sequence ID" value="NAS17906.1"/>
    <property type="molecule type" value="Genomic_DNA"/>
</dbReference>
<reference evidence="1 5" key="2">
    <citation type="submission" date="2019-07" db="EMBL/GenBank/DDBJ databases">
        <title>Whole genome shotgun sequence of Clostridium butyricum NBRC 3858.</title>
        <authorList>
            <person name="Hosoyama A."/>
            <person name="Uohara A."/>
            <person name="Ohji S."/>
            <person name="Ichikawa N."/>
        </authorList>
    </citation>
    <scope>NUCLEOTIDE SEQUENCE [LARGE SCALE GENOMIC DNA]</scope>
    <source>
        <strain evidence="1 5">NBRC 3858</strain>
    </source>
</reference>
<reference evidence="2 6" key="3">
    <citation type="submission" date="2020-01" db="EMBL/GenBank/DDBJ databases">
        <title>Genome sequence of a 1,3-propanediol producer, Clostridium butyricum S3.</title>
        <authorList>
            <person name="Zhou J."/>
        </authorList>
    </citation>
    <scope>NUCLEOTIDE SEQUENCE [LARGE SCALE GENOMIC DNA]</scope>
    <source>
        <strain evidence="2 6">S3</strain>
    </source>
</reference>
<evidence type="ECO:0000313" key="2">
    <source>
        <dbReference type="EMBL" id="NAS17906.1"/>
    </source>
</evidence>
<dbReference type="EMBL" id="BKBC01000016">
    <property type="protein sequence ID" value="GEQ21054.1"/>
    <property type="molecule type" value="Genomic_DNA"/>
</dbReference>
<dbReference type="Proteomes" id="UP000474042">
    <property type="component" value="Unassembled WGS sequence"/>
</dbReference>
<organism evidence="3 4">
    <name type="scientific">Clostridium butyricum</name>
    <dbReference type="NCBI Taxonomy" id="1492"/>
    <lineage>
        <taxon>Bacteria</taxon>
        <taxon>Bacillati</taxon>
        <taxon>Bacillota</taxon>
        <taxon>Clostridia</taxon>
        <taxon>Eubacteriales</taxon>
        <taxon>Clostridiaceae</taxon>
        <taxon>Clostridium</taxon>
    </lineage>
</organism>
<dbReference type="NCBIfam" id="TIGR02856">
    <property type="entry name" value="spore_yqfC"/>
    <property type="match status" value="1"/>
</dbReference>
<evidence type="ECO:0000313" key="3">
    <source>
        <dbReference type="EMBL" id="PPV14739.1"/>
    </source>
</evidence>
<gene>
    <name evidence="2" type="primary">yqfC</name>
    <name evidence="3" type="ORF">AWN73_03220</name>
    <name evidence="1" type="ORF">CBU02nite_15600</name>
    <name evidence="2" type="ORF">GND98_008450</name>
</gene>
<sequence>MEEKFQKGREKILNKLEFPSDISMDLPKIIVIGNREITIENHRGIIAFESSMVKINSRIGAIIIKGRNFEILFIGETSMTISGKFEGISYEESQI</sequence>
<dbReference type="AlphaFoldDB" id="A0A2S7FB18"/>
<reference evidence="3 4" key="1">
    <citation type="submission" date="2016-01" db="EMBL/GenBank/DDBJ databases">
        <title>Characterization of the Clostridium difficile lineages that are prevalent in Hong Kong and China.</title>
        <authorList>
            <person name="Kwok J.S.-L."/>
            <person name="Lam W.-Y."/>
            <person name="Ip M."/>
            <person name="Chan T.-F."/>
            <person name="Hawkey P.M."/>
            <person name="Tsui S.K.-W."/>
        </authorList>
    </citation>
    <scope>NUCLEOTIDE SEQUENCE [LARGE SCALE GENOMIC DNA]</scope>
    <source>
        <strain evidence="3 4">300064</strain>
    </source>
</reference>
<evidence type="ECO:0000313" key="1">
    <source>
        <dbReference type="EMBL" id="GEQ21054.1"/>
    </source>
</evidence>
<evidence type="ECO:0000313" key="6">
    <source>
        <dbReference type="Proteomes" id="UP000474042"/>
    </source>
</evidence>